<dbReference type="AlphaFoldDB" id="A0A518FTY3"/>
<dbReference type="Proteomes" id="UP000320839">
    <property type="component" value="Chromosome"/>
</dbReference>
<proteinExistence type="predicted"/>
<evidence type="ECO:0000313" key="2">
    <source>
        <dbReference type="Proteomes" id="UP000320839"/>
    </source>
</evidence>
<protein>
    <submittedName>
        <fullName evidence="1">Uncharacterized protein</fullName>
    </submittedName>
</protein>
<name>A0A518FTY3_9PLAN</name>
<organism evidence="1 2">
    <name type="scientific">Gimesia panareensis</name>
    <dbReference type="NCBI Taxonomy" id="2527978"/>
    <lineage>
        <taxon>Bacteria</taxon>
        <taxon>Pseudomonadati</taxon>
        <taxon>Planctomycetota</taxon>
        <taxon>Planctomycetia</taxon>
        <taxon>Planctomycetales</taxon>
        <taxon>Planctomycetaceae</taxon>
        <taxon>Gimesia</taxon>
    </lineage>
</organism>
<evidence type="ECO:0000313" key="1">
    <source>
        <dbReference type="EMBL" id="QDV19804.1"/>
    </source>
</evidence>
<dbReference type="EMBL" id="CP036317">
    <property type="protein sequence ID" value="QDV19804.1"/>
    <property type="molecule type" value="Genomic_DNA"/>
</dbReference>
<reference evidence="1 2" key="1">
    <citation type="submission" date="2019-02" db="EMBL/GenBank/DDBJ databases">
        <title>Deep-cultivation of Planctomycetes and their phenomic and genomic characterization uncovers novel biology.</title>
        <authorList>
            <person name="Wiegand S."/>
            <person name="Jogler M."/>
            <person name="Boedeker C."/>
            <person name="Pinto D."/>
            <person name="Vollmers J."/>
            <person name="Rivas-Marin E."/>
            <person name="Kohn T."/>
            <person name="Peeters S.H."/>
            <person name="Heuer A."/>
            <person name="Rast P."/>
            <person name="Oberbeckmann S."/>
            <person name="Bunk B."/>
            <person name="Jeske O."/>
            <person name="Meyerdierks A."/>
            <person name="Storesund J.E."/>
            <person name="Kallscheuer N."/>
            <person name="Luecker S."/>
            <person name="Lage O.M."/>
            <person name="Pohl T."/>
            <person name="Merkel B.J."/>
            <person name="Hornburger P."/>
            <person name="Mueller R.-W."/>
            <person name="Bruemmer F."/>
            <person name="Labrenz M."/>
            <person name="Spormann A.M."/>
            <person name="Op den Camp H."/>
            <person name="Overmann J."/>
            <person name="Amann R."/>
            <person name="Jetten M.S.M."/>
            <person name="Mascher T."/>
            <person name="Medema M.H."/>
            <person name="Devos D.P."/>
            <person name="Kaster A.-K."/>
            <person name="Ovreas L."/>
            <person name="Rohde M."/>
            <person name="Galperin M.Y."/>
            <person name="Jogler C."/>
        </authorList>
    </citation>
    <scope>NUCLEOTIDE SEQUENCE [LARGE SCALE GENOMIC DNA]</scope>
    <source>
        <strain evidence="1 2">Pan153</strain>
    </source>
</reference>
<gene>
    <name evidence="1" type="ORF">Pan153_44730</name>
</gene>
<accession>A0A518FTY3</accession>
<sequence length="253" mass="27372">MMPILMLILRTRCTIGPPLVPICLLILSMASGCVTMKELTRVETIVKAESDSAKALVEPTGYQRLIELDAPDSVQETPGTVQVMASDSAEQQAESRSGVWRMLHQPEEVLAASHAETKAEAGAESALVQVQGFLQDDPLTEIAGDFECINPALEEEFCAAPPTLWSRIKEDHAHYYSKESLLWLAGGFGVGAIIANTSLDGGIQNHLQSSLLGASSDEWLETFHAQKKMGNGLYTLPLFAAAWGRGFCLSRSP</sequence>